<protein>
    <submittedName>
        <fullName evidence="1">Uncharacterized protein</fullName>
    </submittedName>
</protein>
<dbReference type="EMBL" id="SRPS01000180">
    <property type="protein sequence ID" value="KAG5964079.1"/>
    <property type="molecule type" value="Genomic_DNA"/>
</dbReference>
<proteinExistence type="predicted"/>
<accession>A0A9P7MQ58</accession>
<dbReference type="Proteomes" id="UP000784919">
    <property type="component" value="Unassembled WGS sequence"/>
</dbReference>
<organism evidence="1 2">
    <name type="scientific">Claviceps arundinis</name>
    <dbReference type="NCBI Taxonomy" id="1623583"/>
    <lineage>
        <taxon>Eukaryota</taxon>
        <taxon>Fungi</taxon>
        <taxon>Dikarya</taxon>
        <taxon>Ascomycota</taxon>
        <taxon>Pezizomycotina</taxon>
        <taxon>Sordariomycetes</taxon>
        <taxon>Hypocreomycetidae</taxon>
        <taxon>Hypocreales</taxon>
        <taxon>Clavicipitaceae</taxon>
        <taxon>Claviceps</taxon>
    </lineage>
</organism>
<dbReference type="AlphaFoldDB" id="A0A9P7MQ58"/>
<sequence length="174" mass="19499">MDAGDTLPTALPLPDFVLLADTLTLAGEHVRRVVNLPAVDTEPLTNLLAVVNRRQINFEVELRATIEAQFVSLRRRMDLFNRNAIARQKNSVLGEAQALEPLWSLVTGDVIPEFPATLLAIDVLPAPQVNAILVHLEEDQLEEDQENLEEDQDTKVTRGRKKLERAVGVVMRHR</sequence>
<evidence type="ECO:0000313" key="1">
    <source>
        <dbReference type="EMBL" id="KAG5964079.1"/>
    </source>
</evidence>
<comment type="caution">
    <text evidence="1">The sequence shown here is derived from an EMBL/GenBank/DDBJ whole genome shotgun (WGS) entry which is preliminary data.</text>
</comment>
<gene>
    <name evidence="1" type="ORF">E4U56_002478</name>
</gene>
<name>A0A9P7MQ58_9HYPO</name>
<evidence type="ECO:0000313" key="2">
    <source>
        <dbReference type="Proteomes" id="UP000784919"/>
    </source>
</evidence>
<dbReference type="OrthoDB" id="4926652at2759"/>
<reference evidence="1" key="1">
    <citation type="journal article" date="2020" name="bioRxiv">
        <title>Whole genome comparisons of ergot fungi reveals the divergence and evolution of species within the genus Claviceps are the result of varying mechanisms driving genome evolution and host range expansion.</title>
        <authorList>
            <person name="Wyka S.A."/>
            <person name="Mondo S.J."/>
            <person name="Liu M."/>
            <person name="Dettman J."/>
            <person name="Nalam V."/>
            <person name="Broders K.D."/>
        </authorList>
    </citation>
    <scope>NUCLEOTIDE SEQUENCE</scope>
    <source>
        <strain evidence="1">CCC 1102</strain>
    </source>
</reference>